<evidence type="ECO:0000313" key="2">
    <source>
        <dbReference type="Proteomes" id="UP000265520"/>
    </source>
</evidence>
<proteinExistence type="predicted"/>
<sequence>MCMEEEEEDDDGHILFGCEVSKNVWAEADLWIIIESRVQIFTTIQEILFHICCSEDAISAGRIAMVAWSLWNNRNNWVWNGTKDAQRECATRAAHNWAEWDTVNIVQQCVPTTATCPELMQWQRPDYGMLKCNVDAMTPVFSLVEVRQDGVGVCVIVMAISSVPIAGGLKQHSQQLKAKLWRYYKLVVKRLHKDGSR</sequence>
<comment type="caution">
    <text evidence="1">The sequence shown here is derived from an EMBL/GenBank/DDBJ whole genome shotgun (WGS) entry which is preliminary data.</text>
</comment>
<evidence type="ECO:0000313" key="1">
    <source>
        <dbReference type="EMBL" id="MCI01865.1"/>
    </source>
</evidence>
<keyword evidence="2" id="KW-1185">Reference proteome</keyword>
<organism evidence="1 2">
    <name type="scientific">Trifolium medium</name>
    <dbReference type="NCBI Taxonomy" id="97028"/>
    <lineage>
        <taxon>Eukaryota</taxon>
        <taxon>Viridiplantae</taxon>
        <taxon>Streptophyta</taxon>
        <taxon>Embryophyta</taxon>
        <taxon>Tracheophyta</taxon>
        <taxon>Spermatophyta</taxon>
        <taxon>Magnoliopsida</taxon>
        <taxon>eudicotyledons</taxon>
        <taxon>Gunneridae</taxon>
        <taxon>Pentapetalae</taxon>
        <taxon>rosids</taxon>
        <taxon>fabids</taxon>
        <taxon>Fabales</taxon>
        <taxon>Fabaceae</taxon>
        <taxon>Papilionoideae</taxon>
        <taxon>50 kb inversion clade</taxon>
        <taxon>NPAAA clade</taxon>
        <taxon>Hologalegina</taxon>
        <taxon>IRL clade</taxon>
        <taxon>Trifolieae</taxon>
        <taxon>Trifolium</taxon>
    </lineage>
</organism>
<accession>A0A392NTR0</accession>
<reference evidence="1 2" key="1">
    <citation type="journal article" date="2018" name="Front. Plant Sci.">
        <title>Red Clover (Trifolium pratense) and Zigzag Clover (T. medium) - A Picture of Genomic Similarities and Differences.</title>
        <authorList>
            <person name="Dluhosova J."/>
            <person name="Istvanek J."/>
            <person name="Nedelnik J."/>
            <person name="Repkova J."/>
        </authorList>
    </citation>
    <scope>NUCLEOTIDE SEQUENCE [LARGE SCALE GENOMIC DNA]</scope>
    <source>
        <strain evidence="2">cv. 10/8</strain>
        <tissue evidence="1">Leaf</tissue>
    </source>
</reference>
<dbReference type="EMBL" id="LXQA010047373">
    <property type="protein sequence ID" value="MCI01865.1"/>
    <property type="molecule type" value="Genomic_DNA"/>
</dbReference>
<dbReference type="AlphaFoldDB" id="A0A392NTR0"/>
<name>A0A392NTR0_9FABA</name>
<protein>
    <submittedName>
        <fullName evidence="1">Uncharacterized protein</fullName>
    </submittedName>
</protein>
<dbReference type="Proteomes" id="UP000265520">
    <property type="component" value="Unassembled WGS sequence"/>
</dbReference>